<evidence type="ECO:0000313" key="3">
    <source>
        <dbReference type="EMBL" id="BBO33250.1"/>
    </source>
</evidence>
<feature type="domain" description="DUF1559" evidence="2">
    <location>
        <begin position="51"/>
        <end position="163"/>
    </location>
</feature>
<dbReference type="KEGG" id="lpav:PLANPX_2862"/>
<evidence type="ECO:0000259" key="2">
    <source>
        <dbReference type="Pfam" id="PF07596"/>
    </source>
</evidence>
<name>A0A5K7X977_9BACT</name>
<dbReference type="PANTHER" id="PTHR30093:SF2">
    <property type="entry name" value="TYPE II SECRETION SYSTEM PROTEIN H"/>
    <property type="match status" value="1"/>
</dbReference>
<evidence type="ECO:0000256" key="1">
    <source>
        <dbReference type="SAM" id="Phobius"/>
    </source>
</evidence>
<gene>
    <name evidence="3" type="ORF">PLANPX_2862</name>
</gene>
<sequence length="262" mass="28996">MNADQPVSQLRILRGELQPTRNWLTPVLKFLALFAIVGLVIAMLLLSMGDAREAARRNSCRNNLKQIGLGLQMYANVHGHYPPAYTTDAEGNRLHSWRTLIVPYMEDWEGYRSIDFTKPWNDPANAKAANAVMECYQCPSVAFDDPKSPLTTYLAVVTPESAIRAANSRTPDELEKVAANALLVIDAPKENAVHWMSPEDVDETALFGMFAGDEPKSQHPIDSFLALFADGHTQLLSKQTDPNSLRAMTTISAEDDGAIPER</sequence>
<keyword evidence="1" id="KW-0812">Transmembrane</keyword>
<feature type="transmembrane region" description="Helical" evidence="1">
    <location>
        <begin position="27"/>
        <end position="47"/>
    </location>
</feature>
<dbReference type="RefSeq" id="WP_152099065.1">
    <property type="nucleotide sequence ID" value="NZ_AP021861.1"/>
</dbReference>
<keyword evidence="1" id="KW-1133">Transmembrane helix</keyword>
<dbReference type="SUPFAM" id="SSF54523">
    <property type="entry name" value="Pili subunits"/>
    <property type="match status" value="1"/>
</dbReference>
<protein>
    <recommendedName>
        <fullName evidence="2">DUF1559 domain-containing protein</fullName>
    </recommendedName>
</protein>
<keyword evidence="1" id="KW-0472">Membrane</keyword>
<accession>A0A5K7X977</accession>
<keyword evidence="4" id="KW-1185">Reference proteome</keyword>
<dbReference type="PANTHER" id="PTHR30093">
    <property type="entry name" value="GENERAL SECRETION PATHWAY PROTEIN G"/>
    <property type="match status" value="1"/>
</dbReference>
<dbReference type="InterPro" id="IPR045584">
    <property type="entry name" value="Pilin-like"/>
</dbReference>
<dbReference type="EMBL" id="AP021861">
    <property type="protein sequence ID" value="BBO33250.1"/>
    <property type="molecule type" value="Genomic_DNA"/>
</dbReference>
<organism evidence="3 4">
    <name type="scientific">Lacipirellula parvula</name>
    <dbReference type="NCBI Taxonomy" id="2650471"/>
    <lineage>
        <taxon>Bacteria</taxon>
        <taxon>Pseudomonadati</taxon>
        <taxon>Planctomycetota</taxon>
        <taxon>Planctomycetia</taxon>
        <taxon>Pirellulales</taxon>
        <taxon>Lacipirellulaceae</taxon>
        <taxon>Lacipirellula</taxon>
    </lineage>
</organism>
<evidence type="ECO:0000313" key="4">
    <source>
        <dbReference type="Proteomes" id="UP000326837"/>
    </source>
</evidence>
<dbReference type="InterPro" id="IPR011453">
    <property type="entry name" value="DUF1559"/>
</dbReference>
<proteinExistence type="predicted"/>
<dbReference type="Proteomes" id="UP000326837">
    <property type="component" value="Chromosome"/>
</dbReference>
<dbReference type="Pfam" id="PF07596">
    <property type="entry name" value="SBP_bac_10"/>
    <property type="match status" value="1"/>
</dbReference>
<dbReference type="Gene3D" id="3.30.700.10">
    <property type="entry name" value="Glycoprotein, Type 4 Pilin"/>
    <property type="match status" value="1"/>
</dbReference>
<dbReference type="AlphaFoldDB" id="A0A5K7X977"/>
<reference evidence="4" key="1">
    <citation type="submission" date="2019-10" db="EMBL/GenBank/DDBJ databases">
        <title>Lacipirellula parvula gen. nov., sp. nov., representing a lineage of planctomycetes widespread in freshwater anoxic habitats, and description of the family Lacipirellulaceae.</title>
        <authorList>
            <person name="Dedysh S.N."/>
            <person name="Kulichevskaya I.S."/>
            <person name="Beletsky A.V."/>
            <person name="Rakitin A.L."/>
            <person name="Mardanov A.V."/>
            <person name="Ivanova A.A."/>
            <person name="Saltykova V.X."/>
            <person name="Rijpstra W.I.C."/>
            <person name="Sinninghe Damste J.S."/>
            <person name="Ravin N.V."/>
        </authorList>
    </citation>
    <scope>NUCLEOTIDE SEQUENCE [LARGE SCALE GENOMIC DNA]</scope>
    <source>
        <strain evidence="4">PX69</strain>
    </source>
</reference>